<comment type="subcellular location">
    <subcellularLocation>
        <location evidence="2">Cell membrane</location>
        <topology evidence="2">Single-pass membrane protein</topology>
    </subcellularLocation>
</comment>
<evidence type="ECO:0000313" key="11">
    <source>
        <dbReference type="EMBL" id="SNZ09647.1"/>
    </source>
</evidence>
<evidence type="ECO:0000313" key="12">
    <source>
        <dbReference type="Proteomes" id="UP000219356"/>
    </source>
</evidence>
<evidence type="ECO:0000256" key="4">
    <source>
        <dbReference type="ARBA" id="ARBA00022475"/>
    </source>
</evidence>
<dbReference type="Pfam" id="PF03748">
    <property type="entry name" value="FliL"/>
    <property type="match status" value="1"/>
</dbReference>
<dbReference type="PANTHER" id="PTHR35091:SF2">
    <property type="entry name" value="FLAGELLAR PROTEIN FLIL"/>
    <property type="match status" value="1"/>
</dbReference>
<organism evidence="11 12">
    <name type="scientific">Terribacillus aidingensis</name>
    <dbReference type="NCBI Taxonomy" id="586416"/>
    <lineage>
        <taxon>Bacteria</taxon>
        <taxon>Bacillati</taxon>
        <taxon>Bacillota</taxon>
        <taxon>Bacilli</taxon>
        <taxon>Bacillales</taxon>
        <taxon>Bacillaceae</taxon>
        <taxon>Terribacillus</taxon>
    </lineage>
</organism>
<dbReference type="GO" id="GO:0006935">
    <property type="term" value="P:chemotaxis"/>
    <property type="evidence" value="ECO:0007669"/>
    <property type="project" value="UniProtKB-KW"/>
</dbReference>
<dbReference type="PANTHER" id="PTHR35091">
    <property type="entry name" value="FLAGELLAR PROTEIN FLIL"/>
    <property type="match status" value="1"/>
</dbReference>
<evidence type="ECO:0000256" key="9">
    <source>
        <dbReference type="ARBA" id="ARBA00023136"/>
    </source>
</evidence>
<dbReference type="OrthoDB" id="2381796at2"/>
<dbReference type="EMBL" id="OBEK01000002">
    <property type="protein sequence ID" value="SNZ09647.1"/>
    <property type="molecule type" value="Genomic_DNA"/>
</dbReference>
<evidence type="ECO:0000256" key="8">
    <source>
        <dbReference type="ARBA" id="ARBA00022989"/>
    </source>
</evidence>
<protein>
    <recommendedName>
        <fullName evidence="10">Flagellar protein FliL</fullName>
    </recommendedName>
</protein>
<proteinExistence type="inferred from homology"/>
<keyword evidence="4 10" id="KW-1003">Cell membrane</keyword>
<keyword evidence="11" id="KW-0966">Cell projection</keyword>
<evidence type="ECO:0000256" key="3">
    <source>
        <dbReference type="ARBA" id="ARBA00008281"/>
    </source>
</evidence>
<keyword evidence="7 10" id="KW-0283">Flagellar rotation</keyword>
<evidence type="ECO:0000256" key="6">
    <source>
        <dbReference type="ARBA" id="ARBA00022692"/>
    </source>
</evidence>
<name>A0A285NL18_9BACI</name>
<keyword evidence="6" id="KW-0812">Transmembrane</keyword>
<keyword evidence="9 10" id="KW-0472">Membrane</keyword>
<comment type="function">
    <text evidence="1 10">Controls the rotational direction of flagella during chemotaxis.</text>
</comment>
<keyword evidence="12" id="KW-1185">Reference proteome</keyword>
<dbReference type="Proteomes" id="UP000219356">
    <property type="component" value="Unassembled WGS sequence"/>
</dbReference>
<evidence type="ECO:0000256" key="2">
    <source>
        <dbReference type="ARBA" id="ARBA00004162"/>
    </source>
</evidence>
<reference evidence="12" key="1">
    <citation type="submission" date="2017-09" db="EMBL/GenBank/DDBJ databases">
        <authorList>
            <person name="Varghese N."/>
            <person name="Submissions S."/>
        </authorList>
    </citation>
    <scope>NUCLEOTIDE SEQUENCE [LARGE SCALE GENOMIC DNA]</scope>
    <source>
        <strain evidence="12">CGMCC 1.8913</strain>
    </source>
</reference>
<gene>
    <name evidence="11" type="ORF">SAMN05421503_1297</name>
</gene>
<dbReference type="GO" id="GO:0005886">
    <property type="term" value="C:plasma membrane"/>
    <property type="evidence" value="ECO:0007669"/>
    <property type="project" value="UniProtKB-SubCell"/>
</dbReference>
<dbReference type="NCBIfam" id="NF005826">
    <property type="entry name" value="PRK07718.1"/>
    <property type="match status" value="1"/>
</dbReference>
<comment type="similarity">
    <text evidence="3 10">Belongs to the FliL family.</text>
</comment>
<evidence type="ECO:0000256" key="7">
    <source>
        <dbReference type="ARBA" id="ARBA00022779"/>
    </source>
</evidence>
<keyword evidence="11" id="KW-0282">Flagellum</keyword>
<dbReference type="RefSeq" id="WP_097040440.1">
    <property type="nucleotide sequence ID" value="NZ_OBEK01000002.1"/>
</dbReference>
<dbReference type="GO" id="GO:0009425">
    <property type="term" value="C:bacterial-type flagellum basal body"/>
    <property type="evidence" value="ECO:0007669"/>
    <property type="project" value="InterPro"/>
</dbReference>
<keyword evidence="5 10" id="KW-0145">Chemotaxis</keyword>
<keyword evidence="11" id="KW-0969">Cilium</keyword>
<evidence type="ECO:0000256" key="10">
    <source>
        <dbReference type="RuleBase" id="RU364125"/>
    </source>
</evidence>
<dbReference type="STRING" id="586416.GZ22_06895"/>
<evidence type="ECO:0000256" key="5">
    <source>
        <dbReference type="ARBA" id="ARBA00022500"/>
    </source>
</evidence>
<accession>A0A285NL18</accession>
<dbReference type="AlphaFoldDB" id="A0A285NL18"/>
<dbReference type="GO" id="GO:0071978">
    <property type="term" value="P:bacterial-type flagellum-dependent swarming motility"/>
    <property type="evidence" value="ECO:0007669"/>
    <property type="project" value="TreeGrafter"/>
</dbReference>
<evidence type="ECO:0000256" key="1">
    <source>
        <dbReference type="ARBA" id="ARBA00002254"/>
    </source>
</evidence>
<sequence length="139" mass="15504">MNAKLIIIILSVVIILGAGGYAAWSFFTSPTSEAETKEPSATELAEHSVTTDEITTNLKDGSIVRLQFQLITDGEKAKEEVTARQFQLKNVVIKELTKMNKEDIETGLTELEDSLKKKLNEEMQEGKIDDVYTINKVLQ</sequence>
<keyword evidence="8" id="KW-1133">Transmembrane helix</keyword>
<dbReference type="InterPro" id="IPR005503">
    <property type="entry name" value="FliL"/>
</dbReference>